<dbReference type="InterPro" id="IPR002073">
    <property type="entry name" value="PDEase_catalytic_dom"/>
</dbReference>
<gene>
    <name evidence="9" type="ORF">PDEL0327_LOCUS1462</name>
</gene>
<feature type="binding site" evidence="4">
    <location>
        <position position="433"/>
    </location>
    <ligand>
        <name>AMP</name>
        <dbReference type="ChEBI" id="CHEBI:456215"/>
    </ligand>
</feature>
<accession>A0A7S0XLP4</accession>
<dbReference type="InterPro" id="IPR003607">
    <property type="entry name" value="HD/PDEase_dom"/>
</dbReference>
<evidence type="ECO:0000256" key="6">
    <source>
        <dbReference type="RuleBase" id="RU363067"/>
    </source>
</evidence>
<dbReference type="EMBL" id="HBFG01001941">
    <property type="protein sequence ID" value="CAD8729969.1"/>
    <property type="molecule type" value="Transcribed_RNA"/>
</dbReference>
<sequence length="562" mass="63406">MMIEKMDHASLSIRSAEHEEDPWSMEASNESAWERGLDCINSILKPGSKTLAALSEEQQVGLKDLKAMMISAAVNGNAKNHIPQALLDSKDDTNSSYLLAEYAGIQRRSAALTSMTKVFAAQKVALKFKKIALKTLKAQSTGSSEFVTLKNMPEYWHELDKHAKIKLRDLLSWDNICRWDFNIFDVDEVLKGKNTLVFVAWAIIASPNSQYAMEMSCNEFSGRSSNKHIEGLKTRRGYNFMNQLKIREKTLINFLRAIEERYNSDVSYHNHVHAADVTQSLHVLLQMGAKNFTEEKLELFSMLIAAVVHDVGHNGLNNSFHVNSRSELALLYNDVSVLENMHASSAFRLILGDNRDRTLDIFENFDEDQTTKARDFITKAVLSTDMKKHFSSLNAIKGILMGVDDVGMMLSTELPTDLCLRTEILTFIIHLSDISNPSKETSLATKWTDRLLEEAFKQGDLEESMGLPFSPLCDRSTTNREKSQIGFINFVVLPSYELLGKLIPRVENEVVPILHENLKYWKEHDELINGSPKSPKPPKPKRATILSTTLSTTLSGAFTKRK</sequence>
<dbReference type="GO" id="GO:0004114">
    <property type="term" value="F:3',5'-cyclic-nucleotide phosphodiesterase activity"/>
    <property type="evidence" value="ECO:0007669"/>
    <property type="project" value="InterPro"/>
</dbReference>
<evidence type="ECO:0000256" key="3">
    <source>
        <dbReference type="PIRSR" id="PIRSR623088-1"/>
    </source>
</evidence>
<evidence type="ECO:0000256" key="4">
    <source>
        <dbReference type="PIRSR" id="PIRSR623088-2"/>
    </source>
</evidence>
<comment type="cofactor">
    <cofactor evidence="6">
        <name>a divalent metal cation</name>
        <dbReference type="ChEBI" id="CHEBI:60240"/>
    </cofactor>
    <text evidence="6">Binds 2 divalent metal cations per subunit. Site 1 may preferentially bind zinc ions, while site 2 has a preference for magnesium and/or manganese ions.</text>
</comment>
<evidence type="ECO:0000256" key="5">
    <source>
        <dbReference type="PIRSR" id="PIRSR623088-3"/>
    </source>
</evidence>
<dbReference type="PROSITE" id="PS00126">
    <property type="entry name" value="PDEASE_I_1"/>
    <property type="match status" value="1"/>
</dbReference>
<evidence type="ECO:0000256" key="2">
    <source>
        <dbReference type="ARBA" id="ARBA00022801"/>
    </source>
</evidence>
<evidence type="ECO:0000313" key="9">
    <source>
        <dbReference type="EMBL" id="CAD8729969.1"/>
    </source>
</evidence>
<feature type="region of interest" description="Disordered" evidence="7">
    <location>
        <begin position="1"/>
        <end position="24"/>
    </location>
</feature>
<keyword evidence="2 6" id="KW-0378">Hydrolase</keyword>
<dbReference type="InterPro" id="IPR023174">
    <property type="entry name" value="PDEase_CS"/>
</dbReference>
<dbReference type="AlphaFoldDB" id="A0A7S0XLP4"/>
<evidence type="ECO:0000256" key="7">
    <source>
        <dbReference type="SAM" id="MobiDB-lite"/>
    </source>
</evidence>
<evidence type="ECO:0000256" key="1">
    <source>
        <dbReference type="ARBA" id="ARBA00022723"/>
    </source>
</evidence>
<proteinExistence type="inferred from homology"/>
<feature type="domain" description="PDEase" evidence="8">
    <location>
        <begin position="184"/>
        <end position="528"/>
    </location>
</feature>
<name>A0A7S0XLP4_9STRA</name>
<feature type="binding site" evidence="4">
    <location>
        <position position="310"/>
    </location>
    <ligand>
        <name>AMP</name>
        <dbReference type="ChEBI" id="CHEBI:456215"/>
    </ligand>
</feature>
<dbReference type="InterPro" id="IPR023088">
    <property type="entry name" value="PDEase"/>
</dbReference>
<protein>
    <recommendedName>
        <fullName evidence="6">Phosphodiesterase</fullName>
        <ecNumber evidence="6">3.1.4.-</ecNumber>
    </recommendedName>
</protein>
<feature type="binding site" evidence="5">
    <location>
        <position position="433"/>
    </location>
    <ligand>
        <name>Zn(2+)</name>
        <dbReference type="ChEBI" id="CHEBI:29105"/>
        <label>1</label>
    </ligand>
</feature>
<comment type="similarity">
    <text evidence="6">Belongs to the cyclic nucleotide phosphodiesterase family.</text>
</comment>
<dbReference type="SUPFAM" id="SSF109604">
    <property type="entry name" value="HD-domain/PDEase-like"/>
    <property type="match status" value="1"/>
</dbReference>
<feature type="binding site" evidence="4">
    <location>
        <position position="484"/>
    </location>
    <ligand>
        <name>AMP</name>
        <dbReference type="ChEBI" id="CHEBI:456215"/>
    </ligand>
</feature>
<dbReference type="Gene3D" id="1.10.1300.10">
    <property type="entry name" value="3'5'-cyclic nucleotide phosphodiesterase, catalytic domain"/>
    <property type="match status" value="1"/>
</dbReference>
<organism evidence="9">
    <name type="scientific">Pseudo-nitzschia delicatissima</name>
    <dbReference type="NCBI Taxonomy" id="44447"/>
    <lineage>
        <taxon>Eukaryota</taxon>
        <taxon>Sar</taxon>
        <taxon>Stramenopiles</taxon>
        <taxon>Ochrophyta</taxon>
        <taxon>Bacillariophyta</taxon>
        <taxon>Bacillariophyceae</taxon>
        <taxon>Bacillariophycidae</taxon>
        <taxon>Bacillariales</taxon>
        <taxon>Bacillariaceae</taxon>
        <taxon>Pseudo-nitzschia</taxon>
    </lineage>
</organism>
<dbReference type="GO" id="GO:0046872">
    <property type="term" value="F:metal ion binding"/>
    <property type="evidence" value="ECO:0007669"/>
    <property type="project" value="UniProtKB-KW"/>
</dbReference>
<feature type="binding site" evidence="5">
    <location>
        <position position="309"/>
    </location>
    <ligand>
        <name>Zn(2+)</name>
        <dbReference type="ChEBI" id="CHEBI:29105"/>
        <label>1</label>
    </ligand>
</feature>
<dbReference type="PROSITE" id="PS51845">
    <property type="entry name" value="PDEASE_I_2"/>
    <property type="match status" value="1"/>
</dbReference>
<feature type="binding site" evidence="5">
    <location>
        <position position="310"/>
    </location>
    <ligand>
        <name>Zn(2+)</name>
        <dbReference type="ChEBI" id="CHEBI:29105"/>
        <label>1</label>
    </ligand>
</feature>
<feature type="active site" description="Proton donor" evidence="3">
    <location>
        <position position="269"/>
    </location>
</feature>
<keyword evidence="1 5" id="KW-0479">Metal-binding</keyword>
<dbReference type="PRINTS" id="PR00387">
    <property type="entry name" value="PDIESTERASE1"/>
</dbReference>
<feature type="binding site" evidence="5">
    <location>
        <position position="310"/>
    </location>
    <ligand>
        <name>Zn(2+)</name>
        <dbReference type="ChEBI" id="CHEBI:29105"/>
        <label>2</label>
    </ligand>
</feature>
<dbReference type="InterPro" id="IPR036971">
    <property type="entry name" value="PDEase_catalytic_dom_sf"/>
</dbReference>
<dbReference type="EC" id="3.1.4.-" evidence="6"/>
<feature type="binding site" evidence="5">
    <location>
        <position position="273"/>
    </location>
    <ligand>
        <name>Zn(2+)</name>
        <dbReference type="ChEBI" id="CHEBI:29105"/>
        <label>1</label>
    </ligand>
</feature>
<feature type="binding site" evidence="4">
    <location>
        <begin position="269"/>
        <end position="273"/>
    </location>
    <ligand>
        <name>AMP</name>
        <dbReference type="ChEBI" id="CHEBI:456215"/>
    </ligand>
</feature>
<reference evidence="9" key="1">
    <citation type="submission" date="2021-01" db="EMBL/GenBank/DDBJ databases">
        <authorList>
            <person name="Corre E."/>
            <person name="Pelletier E."/>
            <person name="Niang G."/>
            <person name="Scheremetjew M."/>
            <person name="Finn R."/>
            <person name="Kale V."/>
            <person name="Holt S."/>
            <person name="Cochrane G."/>
            <person name="Meng A."/>
            <person name="Brown T."/>
            <person name="Cohen L."/>
        </authorList>
    </citation>
    <scope>NUCLEOTIDE SEQUENCE</scope>
    <source>
        <strain evidence="9">B596</strain>
    </source>
</reference>
<dbReference type="Pfam" id="PF00233">
    <property type="entry name" value="PDEase_I"/>
    <property type="match status" value="1"/>
</dbReference>
<dbReference type="GO" id="GO:0007165">
    <property type="term" value="P:signal transduction"/>
    <property type="evidence" value="ECO:0007669"/>
    <property type="project" value="InterPro"/>
</dbReference>
<dbReference type="PANTHER" id="PTHR11347">
    <property type="entry name" value="CYCLIC NUCLEOTIDE PHOSPHODIESTERASE"/>
    <property type="match status" value="1"/>
</dbReference>
<dbReference type="CDD" id="cd00077">
    <property type="entry name" value="HDc"/>
    <property type="match status" value="1"/>
</dbReference>
<evidence type="ECO:0000259" key="8">
    <source>
        <dbReference type="PROSITE" id="PS51845"/>
    </source>
</evidence>